<dbReference type="Proteomes" id="UP001595625">
    <property type="component" value="Unassembled WGS sequence"/>
</dbReference>
<dbReference type="Gene3D" id="3.90.1720.10">
    <property type="entry name" value="endopeptidase domain like (from Nostoc punctiforme)"/>
    <property type="match status" value="1"/>
</dbReference>
<comment type="caution">
    <text evidence="1">The sequence shown here is derived from an EMBL/GenBank/DDBJ whole genome shotgun (WGS) entry which is preliminary data.</text>
</comment>
<evidence type="ECO:0000313" key="1">
    <source>
        <dbReference type="EMBL" id="MFC3211568.1"/>
    </source>
</evidence>
<dbReference type="InterPro" id="IPR038765">
    <property type="entry name" value="Papain-like_cys_pep_sf"/>
</dbReference>
<protein>
    <recommendedName>
        <fullName evidence="3">Permuted papain-like amidase enzyme, YaeF/YiiX, C92 family</fullName>
    </recommendedName>
</protein>
<dbReference type="EMBL" id="JBHRUJ010000016">
    <property type="protein sequence ID" value="MFC3211568.1"/>
    <property type="molecule type" value="Genomic_DNA"/>
</dbReference>
<organism evidence="1 2">
    <name type="scientific">Planomicrobium okeanokoites</name>
    <name type="common">Planococcus okeanokoites</name>
    <name type="synonym">Flavobacterium okeanokoites</name>
    <dbReference type="NCBI Taxonomy" id="244"/>
    <lineage>
        <taxon>Bacteria</taxon>
        <taxon>Bacillati</taxon>
        <taxon>Bacillota</taxon>
        <taxon>Bacilli</taxon>
        <taxon>Bacillales</taxon>
        <taxon>Caryophanaceae</taxon>
        <taxon>Planomicrobium</taxon>
    </lineage>
</organism>
<keyword evidence="2" id="KW-1185">Reference proteome</keyword>
<evidence type="ECO:0000313" key="2">
    <source>
        <dbReference type="Proteomes" id="UP001595625"/>
    </source>
</evidence>
<evidence type="ECO:0008006" key="3">
    <source>
        <dbReference type="Google" id="ProtNLM"/>
    </source>
</evidence>
<reference evidence="2" key="1">
    <citation type="journal article" date="2019" name="Int. J. Syst. Evol. Microbiol.">
        <title>The Global Catalogue of Microorganisms (GCM) 10K type strain sequencing project: providing services to taxonomists for standard genome sequencing and annotation.</title>
        <authorList>
            <consortium name="The Broad Institute Genomics Platform"/>
            <consortium name="The Broad Institute Genome Sequencing Center for Infectious Disease"/>
            <person name="Wu L."/>
            <person name="Ma J."/>
        </authorList>
    </citation>
    <scope>NUCLEOTIDE SEQUENCE [LARGE SCALE GENOMIC DNA]</scope>
    <source>
        <strain evidence="2">CCM 320</strain>
    </source>
</reference>
<name>A0ABV7KQ35_PLAOK</name>
<proteinExistence type="predicted"/>
<dbReference type="SUPFAM" id="SSF54001">
    <property type="entry name" value="Cysteine proteinases"/>
    <property type="match status" value="1"/>
</dbReference>
<sequence length="189" mass="22164">MEIYIVFTDTKTNLAKMIKNCTRYPFSHVSLSFTKDLSQMYSFGRKETDNAFIAGFVKEDVRDHLFQRADCAVCKMELSEECYRMIWAYVQRMEREKDSFKYNFTGLFAVAFNYNFNRKNAYFCSQFVTEALAAGNIHLTEKPPALMTPRDIFSSDSMEMIYRGDMRNYPYLDSIPAYIAEAHYLEAVQ</sequence>
<gene>
    <name evidence="1" type="ORF">ACFOEJ_10825</name>
</gene>
<accession>A0ABV7KQ35</accession>
<dbReference type="RefSeq" id="WP_101803015.1">
    <property type="nucleotide sequence ID" value="NZ_CANMQG010000001.1"/>
</dbReference>